<keyword evidence="2" id="KW-1185">Reference proteome</keyword>
<evidence type="ECO:0000313" key="1">
    <source>
        <dbReference type="EMBL" id="WAQ94327.1"/>
    </source>
</evidence>
<dbReference type="EMBL" id="CP111012">
    <property type="protein sequence ID" value="WAQ94327.1"/>
    <property type="molecule type" value="Genomic_DNA"/>
</dbReference>
<accession>A0ABY7D9K4</accession>
<name>A0ABY7D9K4_MYAAR</name>
<proteinExistence type="predicted"/>
<reference evidence="1" key="1">
    <citation type="submission" date="2022-11" db="EMBL/GenBank/DDBJ databases">
        <title>Centuries of genome instability and evolution in soft-shell clam transmissible cancer (bioRxiv).</title>
        <authorList>
            <person name="Hart S.F.M."/>
            <person name="Yonemitsu M.A."/>
            <person name="Giersch R.M."/>
            <person name="Beal B.F."/>
            <person name="Arriagada G."/>
            <person name="Davis B.W."/>
            <person name="Ostrander E.A."/>
            <person name="Goff S.P."/>
            <person name="Metzger M.J."/>
        </authorList>
    </citation>
    <scope>NUCLEOTIDE SEQUENCE</scope>
    <source>
        <strain evidence="1">MELC-2E11</strain>
        <tissue evidence="1">Siphon/mantle</tissue>
    </source>
</reference>
<evidence type="ECO:0000313" key="2">
    <source>
        <dbReference type="Proteomes" id="UP001164746"/>
    </source>
</evidence>
<sequence length="148" mass="16551">MSPCNWAASALTGGRRACLVMHTARHSLSQFRDSGLLVSMSFDIMFPSGLGSLTGAKYFSKLDRFRLRLMQFSFTIAHVPGKSLVIADYLSRHQLHNDQNDQNLQIDTDNYVQQIISNIPASNSTLDEISEKQQGDVVCKSLIYLLPK</sequence>
<dbReference type="Proteomes" id="UP001164746">
    <property type="component" value="Chromosome 1"/>
</dbReference>
<protein>
    <submittedName>
        <fullName evidence="1">Uncharacterized protein</fullName>
    </submittedName>
</protein>
<organism evidence="1 2">
    <name type="scientific">Mya arenaria</name>
    <name type="common">Soft-shell clam</name>
    <dbReference type="NCBI Taxonomy" id="6604"/>
    <lineage>
        <taxon>Eukaryota</taxon>
        <taxon>Metazoa</taxon>
        <taxon>Spiralia</taxon>
        <taxon>Lophotrochozoa</taxon>
        <taxon>Mollusca</taxon>
        <taxon>Bivalvia</taxon>
        <taxon>Autobranchia</taxon>
        <taxon>Heteroconchia</taxon>
        <taxon>Euheterodonta</taxon>
        <taxon>Imparidentia</taxon>
        <taxon>Neoheterodontei</taxon>
        <taxon>Myida</taxon>
        <taxon>Myoidea</taxon>
        <taxon>Myidae</taxon>
        <taxon>Mya</taxon>
    </lineage>
</organism>
<gene>
    <name evidence="1" type="ORF">MAR_006798</name>
</gene>